<dbReference type="Proteomes" id="UP000886723">
    <property type="component" value="Unassembled WGS sequence"/>
</dbReference>
<reference evidence="2" key="2">
    <citation type="journal article" date="2021" name="PeerJ">
        <title>Extensive microbial diversity within the chicken gut microbiome revealed by metagenomics and culture.</title>
        <authorList>
            <person name="Gilroy R."/>
            <person name="Ravi A."/>
            <person name="Getino M."/>
            <person name="Pursley I."/>
            <person name="Horton D.L."/>
            <person name="Alikhan N.F."/>
            <person name="Baker D."/>
            <person name="Gharbi K."/>
            <person name="Hall N."/>
            <person name="Watson M."/>
            <person name="Adriaenssens E.M."/>
            <person name="Foster-Nyarko E."/>
            <person name="Jarju S."/>
            <person name="Secka A."/>
            <person name="Antonio M."/>
            <person name="Oren A."/>
            <person name="Chaudhuri R.R."/>
            <person name="La Ragione R."/>
            <person name="Hildebrand F."/>
            <person name="Pallen M.J."/>
        </authorList>
    </citation>
    <scope>NUCLEOTIDE SEQUENCE</scope>
    <source>
        <strain evidence="2">ChiBcec2-4451</strain>
    </source>
</reference>
<reference evidence="2" key="1">
    <citation type="submission" date="2020-10" db="EMBL/GenBank/DDBJ databases">
        <authorList>
            <person name="Gilroy R."/>
        </authorList>
    </citation>
    <scope>NUCLEOTIDE SEQUENCE</scope>
    <source>
        <strain evidence="2">ChiBcec2-4451</strain>
    </source>
</reference>
<name>A0A9D1T7H8_9FIRM</name>
<evidence type="ECO:0000256" key="1">
    <source>
        <dbReference type="SAM" id="Phobius"/>
    </source>
</evidence>
<gene>
    <name evidence="2" type="ORF">IAA63_12470</name>
</gene>
<dbReference type="AlphaFoldDB" id="A0A9D1T7H8"/>
<proteinExistence type="predicted"/>
<keyword evidence="1" id="KW-1133">Transmembrane helix</keyword>
<evidence type="ECO:0000313" key="2">
    <source>
        <dbReference type="EMBL" id="HIV13934.1"/>
    </source>
</evidence>
<dbReference type="EMBL" id="DVON01000266">
    <property type="protein sequence ID" value="HIV13934.1"/>
    <property type="molecule type" value="Genomic_DNA"/>
</dbReference>
<accession>A0A9D1T7H8</accession>
<sequence>MKDGKWKRSGALTVEASVLFGTLCIVAGILISLTLHVYQRAWYTAAACESVLTGSGKGVLKETDGAAMTREKWELLRESFYPEPDGLSVQTGGDEDKVRVQIQGNTVFWGTADVSFSLEKEMKILRPVTFVRKAAAWKDGGD</sequence>
<organism evidence="2 3">
    <name type="scientific">Candidatus Pullilachnospira stercoravium</name>
    <dbReference type="NCBI Taxonomy" id="2840913"/>
    <lineage>
        <taxon>Bacteria</taxon>
        <taxon>Bacillati</taxon>
        <taxon>Bacillota</taxon>
        <taxon>Clostridia</taxon>
        <taxon>Lachnospirales</taxon>
        <taxon>Lachnospiraceae</taxon>
        <taxon>Lachnospiraceae incertae sedis</taxon>
        <taxon>Candidatus Pullilachnospira</taxon>
    </lineage>
</organism>
<feature type="transmembrane region" description="Helical" evidence="1">
    <location>
        <begin position="12"/>
        <end position="38"/>
    </location>
</feature>
<evidence type="ECO:0008006" key="4">
    <source>
        <dbReference type="Google" id="ProtNLM"/>
    </source>
</evidence>
<keyword evidence="1" id="KW-0472">Membrane</keyword>
<evidence type="ECO:0000313" key="3">
    <source>
        <dbReference type="Proteomes" id="UP000886723"/>
    </source>
</evidence>
<comment type="caution">
    <text evidence="2">The sequence shown here is derived from an EMBL/GenBank/DDBJ whole genome shotgun (WGS) entry which is preliminary data.</text>
</comment>
<protein>
    <recommendedName>
        <fullName evidence="4">TadE-like protein</fullName>
    </recommendedName>
</protein>
<keyword evidence="1" id="KW-0812">Transmembrane</keyword>